<gene>
    <name evidence="1" type="ORF">LTS18_013388</name>
</gene>
<name>A0ACC3D8X9_9PEZI</name>
<proteinExistence type="predicted"/>
<sequence>MSDIGTGRNMMAMREAEWVKELGPISEKVKESYGDIAMSDGYTSKCKIFQPTTRPPEGSPLVVLFFGGGFMFGTVEQCTGTARALVETYGAVVVNPSYRLAPEYPFPKGVNDGWDNLKHLATNAEKYGATPSAGFVVGGYSAGGAIAAVLAQRAKDEKLSPPLTGQLLSVPVIFHDTVPEEYREFFFSREQNADAPGSPLWSPVNATSGQEGLPPAYLQACGMDPLRDDALIYEKMLNTAGVKTKLDLYPGVPHGFWMLHPMLASAKKAKKDDVNGIGWLLGA</sequence>
<protein>
    <submittedName>
        <fullName evidence="1">Uncharacterized protein</fullName>
    </submittedName>
</protein>
<reference evidence="1" key="1">
    <citation type="submission" date="2024-09" db="EMBL/GenBank/DDBJ databases">
        <title>Black Yeasts Isolated from many extreme environments.</title>
        <authorList>
            <person name="Coleine C."/>
            <person name="Stajich J.E."/>
            <person name="Selbmann L."/>
        </authorList>
    </citation>
    <scope>NUCLEOTIDE SEQUENCE</scope>
    <source>
        <strain evidence="1">CCFEE 5737</strain>
    </source>
</reference>
<dbReference type="Proteomes" id="UP001186974">
    <property type="component" value="Unassembled WGS sequence"/>
</dbReference>
<organism evidence="1 2">
    <name type="scientific">Coniosporium uncinatum</name>
    <dbReference type="NCBI Taxonomy" id="93489"/>
    <lineage>
        <taxon>Eukaryota</taxon>
        <taxon>Fungi</taxon>
        <taxon>Dikarya</taxon>
        <taxon>Ascomycota</taxon>
        <taxon>Pezizomycotina</taxon>
        <taxon>Dothideomycetes</taxon>
        <taxon>Dothideomycetes incertae sedis</taxon>
        <taxon>Coniosporium</taxon>
    </lineage>
</organism>
<dbReference type="EMBL" id="JAWDJW010006747">
    <property type="protein sequence ID" value="KAK3063710.1"/>
    <property type="molecule type" value="Genomic_DNA"/>
</dbReference>
<accession>A0ACC3D8X9</accession>
<comment type="caution">
    <text evidence="1">The sequence shown here is derived from an EMBL/GenBank/DDBJ whole genome shotgun (WGS) entry which is preliminary data.</text>
</comment>
<keyword evidence="2" id="KW-1185">Reference proteome</keyword>
<evidence type="ECO:0000313" key="1">
    <source>
        <dbReference type="EMBL" id="KAK3063710.1"/>
    </source>
</evidence>
<evidence type="ECO:0000313" key="2">
    <source>
        <dbReference type="Proteomes" id="UP001186974"/>
    </source>
</evidence>